<gene>
    <name evidence="2" type="ORF">PHPALM_15364</name>
</gene>
<keyword evidence="3" id="KW-1185">Reference proteome</keyword>
<name>A0A2P4XSE0_9STRA</name>
<reference evidence="2 3" key="1">
    <citation type="journal article" date="2017" name="Genome Biol. Evol.">
        <title>Phytophthora megakarya and P. palmivora, closely related causal agents of cacao black pod rot, underwent increases in genome sizes and gene numbers by different mechanisms.</title>
        <authorList>
            <person name="Ali S.S."/>
            <person name="Shao J."/>
            <person name="Lary D.J."/>
            <person name="Kronmiller B."/>
            <person name="Shen D."/>
            <person name="Strem M.D."/>
            <person name="Amoako-Attah I."/>
            <person name="Akrofi A.Y."/>
            <person name="Begoude B.A."/>
            <person name="Ten Hoopen G.M."/>
            <person name="Coulibaly K."/>
            <person name="Kebe B.I."/>
            <person name="Melnick R.L."/>
            <person name="Guiltinan M.J."/>
            <person name="Tyler B.M."/>
            <person name="Meinhardt L.W."/>
            <person name="Bailey B.A."/>
        </authorList>
    </citation>
    <scope>NUCLEOTIDE SEQUENCE [LARGE SCALE GENOMIC DNA]</scope>
    <source>
        <strain evidence="3">sbr112.9</strain>
    </source>
</reference>
<dbReference type="Proteomes" id="UP000237271">
    <property type="component" value="Unassembled WGS sequence"/>
</dbReference>
<protein>
    <submittedName>
        <fullName evidence="2">Uncharacterized protein</fullName>
    </submittedName>
</protein>
<dbReference type="OrthoDB" id="79176at2759"/>
<sequence>MSLAAFVPTNTQKARNTAVAAFKRMLEEAKVSLEFVEASILLDASVKRLAATMDRFGFYLATNEGYVQKQHVSVSADGTFYLQLLRVKTSEELALATQDAPCAALLVQLPDLVAEVTAPLDEGAPLQELLELNPPRSTSLCNTPAVPPPEICPDTQETPQAQAEGRTGEVERGEDSVQAYVNTMLKRVAESAGATPELTSHSFRRGGAQHANGDDRLAAQWIFDRDAWNMAKTNKAFTYITNTAREDRKVARVLKFLFNSCTGLKQQCLNVSTKVLSVLTAYLIRYYPQLKELSSTAPIVTHVEERLRAADIPVGDMHAWSDALDNERVWDCSDRQNKSESRHVIAFMKIFLEDGFTLVPTAGDYKDQVLDAGHRAKDAVLSFLNSQNINVKGAGSVLRALRPLHKSGILNERIAAHMRLLAIGSTTDPASANTQDIFNVVGRV</sequence>
<comment type="caution">
    <text evidence="2">The sequence shown here is derived from an EMBL/GenBank/DDBJ whole genome shotgun (WGS) entry which is preliminary data.</text>
</comment>
<organism evidence="2 3">
    <name type="scientific">Phytophthora palmivora</name>
    <dbReference type="NCBI Taxonomy" id="4796"/>
    <lineage>
        <taxon>Eukaryota</taxon>
        <taxon>Sar</taxon>
        <taxon>Stramenopiles</taxon>
        <taxon>Oomycota</taxon>
        <taxon>Peronosporomycetes</taxon>
        <taxon>Peronosporales</taxon>
        <taxon>Peronosporaceae</taxon>
        <taxon>Phytophthora</taxon>
    </lineage>
</organism>
<accession>A0A2P4XSE0</accession>
<proteinExistence type="predicted"/>
<dbReference type="EMBL" id="NCKW01008191">
    <property type="protein sequence ID" value="POM68474.1"/>
    <property type="molecule type" value="Genomic_DNA"/>
</dbReference>
<evidence type="ECO:0000256" key="1">
    <source>
        <dbReference type="SAM" id="MobiDB-lite"/>
    </source>
</evidence>
<dbReference type="AlphaFoldDB" id="A0A2P4XSE0"/>
<feature type="region of interest" description="Disordered" evidence="1">
    <location>
        <begin position="191"/>
        <end position="211"/>
    </location>
</feature>
<evidence type="ECO:0000313" key="2">
    <source>
        <dbReference type="EMBL" id="POM68474.1"/>
    </source>
</evidence>
<evidence type="ECO:0000313" key="3">
    <source>
        <dbReference type="Proteomes" id="UP000237271"/>
    </source>
</evidence>
<feature type="region of interest" description="Disordered" evidence="1">
    <location>
        <begin position="137"/>
        <end position="174"/>
    </location>
</feature>